<dbReference type="EMBL" id="MAGO01000002">
    <property type="protein sequence ID" value="OCC16079.1"/>
    <property type="molecule type" value="Genomic_DNA"/>
</dbReference>
<gene>
    <name evidence="1" type="ORF">DBT_0541</name>
</gene>
<evidence type="ECO:0000313" key="2">
    <source>
        <dbReference type="Proteomes" id="UP000093080"/>
    </source>
</evidence>
<reference evidence="1 2" key="1">
    <citation type="submission" date="2016-06" db="EMBL/GenBank/DDBJ databases">
        <title>Respiratory ammonification of nitrate coupled to the oxidation of elemental sulfur in deep-sea autotrophic thermophilic bacteria.</title>
        <authorList>
            <person name="Slobodkina G.B."/>
            <person name="Mardanov A.V."/>
            <person name="Ravin N.V."/>
            <person name="Frolova A.A."/>
            <person name="Viryasiv M.B."/>
            <person name="Chernyh N.A."/>
            <person name="Bonch-Osmolovskaya E.A."/>
            <person name="Slobodkin A.I."/>
        </authorList>
    </citation>
    <scope>NUCLEOTIDE SEQUENCE [LARGE SCALE GENOMIC DNA]</scope>
    <source>
        <strain evidence="1 2">S69</strain>
    </source>
</reference>
<dbReference type="AlphaFoldDB" id="A0A1B9F815"/>
<proteinExistence type="predicted"/>
<comment type="caution">
    <text evidence="1">The sequence shown here is derived from an EMBL/GenBank/DDBJ whole genome shotgun (WGS) entry which is preliminary data.</text>
</comment>
<keyword evidence="2" id="KW-1185">Reference proteome</keyword>
<sequence>MGAKWFKFFDIKHQVRRDSTTLMAPVFIDRHTHHLLKKAISKRS</sequence>
<dbReference type="STRING" id="1156395.DBT_0541"/>
<dbReference type="Proteomes" id="UP000093080">
    <property type="component" value="Unassembled WGS sequence"/>
</dbReference>
<accession>A0A1B9F815</accession>
<evidence type="ECO:0000313" key="1">
    <source>
        <dbReference type="EMBL" id="OCC16079.1"/>
    </source>
</evidence>
<organism evidence="1 2">
    <name type="scientific">Dissulfuribacter thermophilus</name>
    <dbReference type="NCBI Taxonomy" id="1156395"/>
    <lineage>
        <taxon>Bacteria</taxon>
        <taxon>Pseudomonadati</taxon>
        <taxon>Thermodesulfobacteriota</taxon>
        <taxon>Dissulfuribacteria</taxon>
        <taxon>Dissulfuribacterales</taxon>
        <taxon>Dissulfuribacteraceae</taxon>
        <taxon>Dissulfuribacter</taxon>
    </lineage>
</organism>
<name>A0A1B9F815_9BACT</name>
<protein>
    <submittedName>
        <fullName evidence="1">Uncharacterized protein</fullName>
    </submittedName>
</protein>